<protein>
    <submittedName>
        <fullName evidence="1">Uncharacterized protein</fullName>
    </submittedName>
</protein>
<proteinExistence type="predicted"/>
<accession>A0A2D4PIF0</accession>
<reference evidence="1" key="1">
    <citation type="submission" date="2017-07" db="EMBL/GenBank/DDBJ databases">
        <authorList>
            <person name="Mikheyev A."/>
            <person name="Grau M."/>
        </authorList>
    </citation>
    <scope>NUCLEOTIDE SEQUENCE</scope>
    <source>
        <tissue evidence="1">Venom_gland</tissue>
    </source>
</reference>
<sequence>MSIEAVLCCSRVTGRDSTLPARPREEEHGIVPCSGKLVAAGDVKRSLCLGGSLFQPCFQWEIDSRTWEVLFLAELCQILVATLEALPDQANPRRLREESHPPSYFVSPHDPRCRDGPQPFLAANICLQFFRIAKGRCN</sequence>
<dbReference type="AlphaFoldDB" id="A0A2D4PIF0"/>
<reference evidence="1" key="2">
    <citation type="submission" date="2017-11" db="EMBL/GenBank/DDBJ databases">
        <title>Coralsnake Venomics: Analyses of Venom Gland Transcriptomes and Proteomes of Six Brazilian Taxa.</title>
        <authorList>
            <person name="Aird S.D."/>
            <person name="Jorge da Silva N."/>
            <person name="Qiu L."/>
            <person name="Villar-Briones A."/>
            <person name="Aparecida-Saddi V."/>
            <person name="Campos-Telles M.P."/>
            <person name="Grau M."/>
            <person name="Mikheyev A.S."/>
        </authorList>
    </citation>
    <scope>NUCLEOTIDE SEQUENCE</scope>
    <source>
        <tissue evidence="1">Venom_gland</tissue>
    </source>
</reference>
<dbReference type="EMBL" id="IACN01071714">
    <property type="protein sequence ID" value="LAB57804.1"/>
    <property type="molecule type" value="Transcribed_RNA"/>
</dbReference>
<organism evidence="1">
    <name type="scientific">Micrurus surinamensis</name>
    <name type="common">Surinam coral snake</name>
    <dbReference type="NCBI Taxonomy" id="129470"/>
    <lineage>
        <taxon>Eukaryota</taxon>
        <taxon>Metazoa</taxon>
        <taxon>Chordata</taxon>
        <taxon>Craniata</taxon>
        <taxon>Vertebrata</taxon>
        <taxon>Euteleostomi</taxon>
        <taxon>Lepidosauria</taxon>
        <taxon>Squamata</taxon>
        <taxon>Bifurcata</taxon>
        <taxon>Unidentata</taxon>
        <taxon>Episquamata</taxon>
        <taxon>Toxicofera</taxon>
        <taxon>Serpentes</taxon>
        <taxon>Colubroidea</taxon>
        <taxon>Elapidae</taxon>
        <taxon>Elapinae</taxon>
        <taxon>Micrurus</taxon>
    </lineage>
</organism>
<evidence type="ECO:0000313" key="1">
    <source>
        <dbReference type="EMBL" id="LAB57804.1"/>
    </source>
</evidence>
<name>A0A2D4PIF0_MICSU</name>